<feature type="transmembrane region" description="Helical" evidence="4">
    <location>
        <begin position="5"/>
        <end position="24"/>
    </location>
</feature>
<gene>
    <name evidence="6" type="ORF">ACFQ14_06600</name>
</gene>
<feature type="transmembrane region" description="Helical" evidence="4">
    <location>
        <begin position="148"/>
        <end position="168"/>
    </location>
</feature>
<dbReference type="EMBL" id="JBHTJV010000003">
    <property type="protein sequence ID" value="MFD0916073.1"/>
    <property type="molecule type" value="Genomic_DNA"/>
</dbReference>
<feature type="transmembrane region" description="Helical" evidence="4">
    <location>
        <begin position="343"/>
        <end position="362"/>
    </location>
</feature>
<dbReference type="PROSITE" id="PS50850">
    <property type="entry name" value="MFS"/>
    <property type="match status" value="1"/>
</dbReference>
<keyword evidence="2 4" id="KW-1133">Transmembrane helix</keyword>
<evidence type="ECO:0000256" key="4">
    <source>
        <dbReference type="SAM" id="Phobius"/>
    </source>
</evidence>
<evidence type="ECO:0000256" key="2">
    <source>
        <dbReference type="ARBA" id="ARBA00022989"/>
    </source>
</evidence>
<dbReference type="SUPFAM" id="SSF103473">
    <property type="entry name" value="MFS general substrate transporter"/>
    <property type="match status" value="1"/>
</dbReference>
<protein>
    <submittedName>
        <fullName evidence="6">MFS transporter</fullName>
    </submittedName>
</protein>
<feature type="transmembrane region" description="Helical" evidence="4">
    <location>
        <begin position="278"/>
        <end position="300"/>
    </location>
</feature>
<feature type="transmembrane region" description="Helical" evidence="4">
    <location>
        <begin position="86"/>
        <end position="110"/>
    </location>
</feature>
<feature type="transmembrane region" description="Helical" evidence="4">
    <location>
        <begin position="251"/>
        <end position="272"/>
    </location>
</feature>
<dbReference type="PANTHER" id="PTHR23521">
    <property type="entry name" value="TRANSPORTER MFS SUPERFAMILY"/>
    <property type="match status" value="1"/>
</dbReference>
<keyword evidence="7" id="KW-1185">Reference proteome</keyword>
<keyword evidence="1 4" id="KW-0812">Transmembrane</keyword>
<evidence type="ECO:0000259" key="5">
    <source>
        <dbReference type="PROSITE" id="PS50850"/>
    </source>
</evidence>
<proteinExistence type="predicted"/>
<feature type="domain" description="Major facilitator superfamily (MFS) profile" evidence="5">
    <location>
        <begin position="189"/>
        <end position="371"/>
    </location>
</feature>
<dbReference type="RefSeq" id="WP_377211908.1">
    <property type="nucleotide sequence ID" value="NZ_JBHTJV010000003.1"/>
</dbReference>
<dbReference type="Pfam" id="PF07690">
    <property type="entry name" value="MFS_1"/>
    <property type="match status" value="2"/>
</dbReference>
<feature type="transmembrane region" description="Helical" evidence="4">
    <location>
        <begin position="63"/>
        <end position="80"/>
    </location>
</feature>
<feature type="transmembrane region" description="Helical" evidence="4">
    <location>
        <begin position="189"/>
        <end position="212"/>
    </location>
</feature>
<reference evidence="7" key="1">
    <citation type="journal article" date="2019" name="Int. J. Syst. Evol. Microbiol.">
        <title>The Global Catalogue of Microorganisms (GCM) 10K type strain sequencing project: providing services to taxonomists for standard genome sequencing and annotation.</title>
        <authorList>
            <consortium name="The Broad Institute Genomics Platform"/>
            <consortium name="The Broad Institute Genome Sequencing Center for Infectious Disease"/>
            <person name="Wu L."/>
            <person name="Ma J."/>
        </authorList>
    </citation>
    <scope>NUCLEOTIDE SEQUENCE [LARGE SCALE GENOMIC DNA]</scope>
    <source>
        <strain evidence="7">CCUG 60023</strain>
    </source>
</reference>
<feature type="transmembrane region" description="Helical" evidence="4">
    <location>
        <begin position="218"/>
        <end position="239"/>
    </location>
</feature>
<evidence type="ECO:0000313" key="7">
    <source>
        <dbReference type="Proteomes" id="UP001597101"/>
    </source>
</evidence>
<dbReference type="Gene3D" id="1.20.1250.20">
    <property type="entry name" value="MFS general substrate transporter like domains"/>
    <property type="match status" value="2"/>
</dbReference>
<dbReference type="InterPro" id="IPR020846">
    <property type="entry name" value="MFS_dom"/>
</dbReference>
<sequence>MVGSLIFQTIQMGVIPILLAQLLAQQGVSSFVVGVILAVSWITIFAFGPFVPRLIRVLGDGTAFILAAALTTGALLILLMESNLGVLIAASVLAGGGLIIRWIAADTLVVTMSRPESRGRMIGLHEALMGLGIALGPLVFVIMDLGQAKLFGLGLCGIGLTLLVLSVANHEMRVEQTSANNDKGNHYKLIIIGLMAAFVSGFIENSSIALLPLHYAPYGYALTTSAVFVSGFGLGGTLLQPPLGYLADRKGVKFAQGVCVTATIAACATAAFVTAPAWLVVGIVFLMGGAVGGLNTLAVVEAGTVLNADRIPVAMTAIAMVYTLGSIAGPAVAGALLDTGYRPAMLIGFLVATSLLGLWLLAHKPAKPVTA</sequence>
<feature type="transmembrane region" description="Helical" evidence="4">
    <location>
        <begin position="30"/>
        <end position="51"/>
    </location>
</feature>
<keyword evidence="3 4" id="KW-0472">Membrane</keyword>
<feature type="transmembrane region" description="Helical" evidence="4">
    <location>
        <begin position="122"/>
        <end position="142"/>
    </location>
</feature>
<evidence type="ECO:0000313" key="6">
    <source>
        <dbReference type="EMBL" id="MFD0916073.1"/>
    </source>
</evidence>
<accession>A0ABW3FE55</accession>
<comment type="caution">
    <text evidence="6">The sequence shown here is derived from an EMBL/GenBank/DDBJ whole genome shotgun (WGS) entry which is preliminary data.</text>
</comment>
<evidence type="ECO:0000256" key="1">
    <source>
        <dbReference type="ARBA" id="ARBA00022692"/>
    </source>
</evidence>
<organism evidence="6 7">
    <name type="scientific">Pseudahrensia aquimaris</name>
    <dbReference type="NCBI Taxonomy" id="744461"/>
    <lineage>
        <taxon>Bacteria</taxon>
        <taxon>Pseudomonadati</taxon>
        <taxon>Pseudomonadota</taxon>
        <taxon>Alphaproteobacteria</taxon>
        <taxon>Hyphomicrobiales</taxon>
        <taxon>Ahrensiaceae</taxon>
        <taxon>Pseudahrensia</taxon>
    </lineage>
</organism>
<name>A0ABW3FE55_9HYPH</name>
<dbReference type="Proteomes" id="UP001597101">
    <property type="component" value="Unassembled WGS sequence"/>
</dbReference>
<evidence type="ECO:0000256" key="3">
    <source>
        <dbReference type="ARBA" id="ARBA00023136"/>
    </source>
</evidence>
<feature type="transmembrane region" description="Helical" evidence="4">
    <location>
        <begin position="312"/>
        <end position="337"/>
    </location>
</feature>
<dbReference type="InterPro" id="IPR011701">
    <property type="entry name" value="MFS"/>
</dbReference>
<dbReference type="PANTHER" id="PTHR23521:SF2">
    <property type="entry name" value="TRANSPORTER MFS SUPERFAMILY"/>
    <property type="match status" value="1"/>
</dbReference>
<dbReference type="InterPro" id="IPR036259">
    <property type="entry name" value="MFS_trans_sf"/>
</dbReference>